<dbReference type="PANTHER" id="PTHR35526:SF3">
    <property type="entry name" value="ANTI-SIGMA-F FACTOR RSBW"/>
    <property type="match status" value="1"/>
</dbReference>
<keyword evidence="1" id="KW-0547">Nucleotide-binding</keyword>
<dbReference type="SUPFAM" id="SSF55874">
    <property type="entry name" value="ATPase domain of HSP90 chaperone/DNA topoisomerase II/histidine kinase"/>
    <property type="match status" value="1"/>
</dbReference>
<reference evidence="1" key="1">
    <citation type="submission" date="2022-06" db="EMBL/GenBank/DDBJ databases">
        <title>Amycolatopsis iheyaensis sp. nov., a new species of the genus Amycolatopsis isolated from soil in Iheya island, Japan.</title>
        <authorList>
            <person name="Ngamcharungchit C."/>
            <person name="Kanto H."/>
            <person name="Take A."/>
            <person name="Intra B."/>
            <person name="Matsumoto A."/>
            <person name="Panbangred W."/>
            <person name="Inahashi Y."/>
        </authorList>
    </citation>
    <scope>NUCLEOTIDE SEQUENCE</scope>
    <source>
        <strain evidence="1">OK19-0408</strain>
    </source>
</reference>
<dbReference type="Proteomes" id="UP001144096">
    <property type="component" value="Unassembled WGS sequence"/>
</dbReference>
<sequence length="86" mass="8913">MGSVTGTANGGNSGDAGNAFLHAGRPLQLRIHHGRAPSRVTVAVADPGAGEPRMQVPGQGSGRGLWLVNQLSHRWGVSRHDDGKLV</sequence>
<dbReference type="CDD" id="cd16936">
    <property type="entry name" value="HATPase_RsbW-like"/>
    <property type="match status" value="1"/>
</dbReference>
<evidence type="ECO:0000313" key="1">
    <source>
        <dbReference type="EMBL" id="MCR6490670.1"/>
    </source>
</evidence>
<dbReference type="InterPro" id="IPR050267">
    <property type="entry name" value="Anti-sigma-factor_SerPK"/>
</dbReference>
<keyword evidence="1" id="KW-0067">ATP-binding</keyword>
<evidence type="ECO:0000313" key="2">
    <source>
        <dbReference type="Proteomes" id="UP001144096"/>
    </source>
</evidence>
<dbReference type="InterPro" id="IPR036890">
    <property type="entry name" value="HATPase_C_sf"/>
</dbReference>
<dbReference type="Gene3D" id="3.30.565.10">
    <property type="entry name" value="Histidine kinase-like ATPase, C-terminal domain"/>
    <property type="match status" value="1"/>
</dbReference>
<accession>A0A9X2NNZ1</accession>
<proteinExistence type="predicted"/>
<dbReference type="RefSeq" id="WP_257927241.1">
    <property type="nucleotide sequence ID" value="NZ_JAMXQV010000051.1"/>
</dbReference>
<organism evidence="1 2">
    <name type="scientific">Amycolatopsis iheyensis</name>
    <dbReference type="NCBI Taxonomy" id="2945988"/>
    <lineage>
        <taxon>Bacteria</taxon>
        <taxon>Bacillati</taxon>
        <taxon>Actinomycetota</taxon>
        <taxon>Actinomycetes</taxon>
        <taxon>Pseudonocardiales</taxon>
        <taxon>Pseudonocardiaceae</taxon>
        <taxon>Amycolatopsis</taxon>
    </lineage>
</organism>
<comment type="caution">
    <text evidence="1">The sequence shown here is derived from an EMBL/GenBank/DDBJ whole genome shotgun (WGS) entry which is preliminary data.</text>
</comment>
<dbReference type="EMBL" id="JAMXQV010000051">
    <property type="protein sequence ID" value="MCR6490670.1"/>
    <property type="molecule type" value="Genomic_DNA"/>
</dbReference>
<dbReference type="GO" id="GO:0005524">
    <property type="term" value="F:ATP binding"/>
    <property type="evidence" value="ECO:0007669"/>
    <property type="project" value="UniProtKB-KW"/>
</dbReference>
<protein>
    <submittedName>
        <fullName evidence="1">ATP-binding protein</fullName>
    </submittedName>
</protein>
<dbReference type="AlphaFoldDB" id="A0A9X2NNZ1"/>
<keyword evidence="2" id="KW-1185">Reference proteome</keyword>
<name>A0A9X2NNZ1_9PSEU</name>
<dbReference type="PANTHER" id="PTHR35526">
    <property type="entry name" value="ANTI-SIGMA-F FACTOR RSBW-RELATED"/>
    <property type="match status" value="1"/>
</dbReference>
<gene>
    <name evidence="1" type="ORF">M8542_48520</name>
</gene>